<dbReference type="PROSITE" id="PS51257">
    <property type="entry name" value="PROKAR_LIPOPROTEIN"/>
    <property type="match status" value="1"/>
</dbReference>
<dbReference type="OrthoDB" id="192696at2"/>
<dbReference type="GO" id="GO:0016042">
    <property type="term" value="P:lipid catabolic process"/>
    <property type="evidence" value="ECO:0007669"/>
    <property type="project" value="UniProtKB-KW"/>
</dbReference>
<dbReference type="PANTHER" id="PTHR10272">
    <property type="entry name" value="PLATELET-ACTIVATING FACTOR ACETYLHYDROLASE"/>
    <property type="match status" value="1"/>
</dbReference>
<keyword evidence="2" id="KW-0442">Lipid degradation</keyword>
<organism evidence="4 5">
    <name type="scientific">Paraglaciecola hydrolytica</name>
    <dbReference type="NCBI Taxonomy" id="1799789"/>
    <lineage>
        <taxon>Bacteria</taxon>
        <taxon>Pseudomonadati</taxon>
        <taxon>Pseudomonadota</taxon>
        <taxon>Gammaproteobacteria</taxon>
        <taxon>Alteromonadales</taxon>
        <taxon>Alteromonadaceae</taxon>
        <taxon>Paraglaciecola</taxon>
    </lineage>
</organism>
<accession>A0A136A5C8</accession>
<dbReference type="ESTHER" id="9alte-a0a136a5c8">
    <property type="family name" value="Chlorophyllase"/>
</dbReference>
<keyword evidence="1" id="KW-0378">Hydrolase</keyword>
<sequence length="345" mass="38505">MLKTAIKTSVALFITCLIVACSEPVLPSAQALDADQKQLALIPHIEVGPLTVVTGRSLLFSVPESKSDNERELELSVFFPEQGQDYPVLFFSHGNWSTKDKYDQLITFWVSHGYVVIAPNHRDCCSMASGIFNSLRYGNFALIEHRVKDFTFLIDHYTQLETSYPKLKGKGDINNIALVGHSFGAFTAQQFGGAGTYNTDDKLYHFYGDDRVKAIVAISPPGPMFEEITAQSWQNLSTPTFVSTGTWDVDSHFFTEWQLHLMSFETALPHDKYALVTQGADHYLGNLICRPERDVAPQQDALTMLNASSTTFLDAYLKGDDKAKSFLQSAQLEQLTGGFSVLRYK</sequence>
<evidence type="ECO:0000313" key="5">
    <source>
        <dbReference type="Proteomes" id="UP000070299"/>
    </source>
</evidence>
<keyword evidence="5" id="KW-1185">Reference proteome</keyword>
<protein>
    <submittedName>
        <fullName evidence="4">Uncharacterized protein</fullName>
    </submittedName>
</protein>
<dbReference type="AlphaFoldDB" id="A0A136A5C8"/>
<name>A0A136A5C8_9ALTE</name>
<dbReference type="Gene3D" id="3.40.50.1820">
    <property type="entry name" value="alpha/beta hydrolase"/>
    <property type="match status" value="1"/>
</dbReference>
<dbReference type="InterPro" id="IPR017395">
    <property type="entry name" value="Chlorophyllase-like"/>
</dbReference>
<dbReference type="PANTHER" id="PTHR10272:SF0">
    <property type="entry name" value="PLATELET-ACTIVATING FACTOR ACETYLHYDROLASE"/>
    <property type="match status" value="1"/>
</dbReference>
<gene>
    <name evidence="4" type="ORF">AX660_10675</name>
</gene>
<dbReference type="Proteomes" id="UP000070299">
    <property type="component" value="Unassembled WGS sequence"/>
</dbReference>
<evidence type="ECO:0000256" key="1">
    <source>
        <dbReference type="ARBA" id="ARBA00022801"/>
    </source>
</evidence>
<dbReference type="GO" id="GO:0003847">
    <property type="term" value="F:1-alkyl-2-acetylglycerophosphocholine esterase activity"/>
    <property type="evidence" value="ECO:0007669"/>
    <property type="project" value="TreeGrafter"/>
</dbReference>
<reference evidence="5" key="1">
    <citation type="submission" date="2016-02" db="EMBL/GenBank/DDBJ databases">
        <authorList>
            <person name="Schultz-Johansen M."/>
            <person name="Glaring M.A."/>
            <person name="Bech P.K."/>
            <person name="Stougaard P."/>
        </authorList>
    </citation>
    <scope>NUCLEOTIDE SEQUENCE [LARGE SCALE GENOMIC DNA]</scope>
    <source>
        <strain evidence="5">S66</strain>
    </source>
</reference>
<evidence type="ECO:0000313" key="4">
    <source>
        <dbReference type="EMBL" id="KXI30421.1"/>
    </source>
</evidence>
<dbReference type="InterPro" id="IPR029058">
    <property type="entry name" value="AB_hydrolase_fold"/>
</dbReference>
<dbReference type="STRING" id="1799789.AX660_10675"/>
<dbReference type="SUPFAM" id="SSF53474">
    <property type="entry name" value="alpha/beta-Hydrolases"/>
    <property type="match status" value="1"/>
</dbReference>
<evidence type="ECO:0000256" key="3">
    <source>
        <dbReference type="ARBA" id="ARBA00023098"/>
    </source>
</evidence>
<dbReference type="Pfam" id="PF07224">
    <property type="entry name" value="Chlorophyllase"/>
    <property type="match status" value="1"/>
</dbReference>
<keyword evidence="3" id="KW-0443">Lipid metabolism</keyword>
<proteinExistence type="predicted"/>
<dbReference type="RefSeq" id="WP_068374851.1">
    <property type="nucleotide sequence ID" value="NZ_LSNE01000003.1"/>
</dbReference>
<comment type="caution">
    <text evidence="4">The sequence shown here is derived from an EMBL/GenBank/DDBJ whole genome shotgun (WGS) entry which is preliminary data.</text>
</comment>
<dbReference type="EMBL" id="LSNE01000003">
    <property type="protein sequence ID" value="KXI30421.1"/>
    <property type="molecule type" value="Genomic_DNA"/>
</dbReference>
<evidence type="ECO:0000256" key="2">
    <source>
        <dbReference type="ARBA" id="ARBA00022963"/>
    </source>
</evidence>